<dbReference type="InterPro" id="IPR043519">
    <property type="entry name" value="NT_sf"/>
</dbReference>
<dbReference type="InterPro" id="IPR002912">
    <property type="entry name" value="ACT_dom"/>
</dbReference>
<dbReference type="SUPFAM" id="SSF55021">
    <property type="entry name" value="ACT-like"/>
    <property type="match status" value="1"/>
</dbReference>
<dbReference type="Proteomes" id="UP000614287">
    <property type="component" value="Unassembled WGS sequence"/>
</dbReference>
<dbReference type="Gene3D" id="1.10.3210.10">
    <property type="entry name" value="Hypothetical protein af1432"/>
    <property type="match status" value="1"/>
</dbReference>
<dbReference type="Gene3D" id="3.30.460.10">
    <property type="entry name" value="Beta Polymerase, domain 2"/>
    <property type="match status" value="1"/>
</dbReference>
<gene>
    <name evidence="8" type="ORF">GCM10009007_08590</name>
</gene>
<comment type="function">
    <text evidence="5">In eubacteria ppGpp (guanosine 3'-diphosphate 5'-diphosphate) is a mediator of the stringent response that coordinates a variety of cellular activities in response to changes in nutritional abundance.</text>
</comment>
<dbReference type="Pfam" id="PF13291">
    <property type="entry name" value="ACT_4"/>
    <property type="match status" value="1"/>
</dbReference>
<keyword evidence="9" id="KW-1185">Reference proteome</keyword>
<dbReference type="NCBIfam" id="TIGR00691">
    <property type="entry name" value="spoT_relA"/>
    <property type="match status" value="1"/>
</dbReference>
<reference evidence="8" key="1">
    <citation type="journal article" date="2014" name="Int. J. Syst. Evol. Microbiol.">
        <title>Complete genome sequence of Corynebacterium casei LMG S-19264T (=DSM 44701T), isolated from a smear-ripened cheese.</title>
        <authorList>
            <consortium name="US DOE Joint Genome Institute (JGI-PGF)"/>
            <person name="Walter F."/>
            <person name="Albersmeier A."/>
            <person name="Kalinowski J."/>
            <person name="Ruckert C."/>
        </authorList>
    </citation>
    <scope>NUCLEOTIDE SEQUENCE</scope>
    <source>
        <strain evidence="8">KCTC 32501</strain>
    </source>
</reference>
<dbReference type="PROSITE" id="PS51880">
    <property type="entry name" value="TGS"/>
    <property type="match status" value="1"/>
</dbReference>
<comment type="caution">
    <text evidence="8">The sequence shown here is derived from an EMBL/GenBank/DDBJ whole genome shotgun (WGS) entry which is preliminary data.</text>
</comment>
<evidence type="ECO:0000259" key="6">
    <source>
        <dbReference type="PROSITE" id="PS51671"/>
    </source>
</evidence>
<dbReference type="GO" id="GO:0005886">
    <property type="term" value="C:plasma membrane"/>
    <property type="evidence" value="ECO:0007669"/>
    <property type="project" value="TreeGrafter"/>
</dbReference>
<dbReference type="AlphaFoldDB" id="A0A8J3FY46"/>
<accession>A0A8J3FY46</accession>
<comment type="similarity">
    <text evidence="5">Belongs to the relA/spoT family.</text>
</comment>
<dbReference type="InterPro" id="IPR012676">
    <property type="entry name" value="TGS-like"/>
</dbReference>
<proteinExistence type="inferred from homology"/>
<dbReference type="FunFam" id="3.10.20.30:FF:000002">
    <property type="entry name" value="GTP pyrophosphokinase (RelA/SpoT)"/>
    <property type="match status" value="1"/>
</dbReference>
<dbReference type="Pfam" id="PF02824">
    <property type="entry name" value="TGS"/>
    <property type="match status" value="1"/>
</dbReference>
<reference evidence="8" key="2">
    <citation type="submission" date="2020-09" db="EMBL/GenBank/DDBJ databases">
        <authorList>
            <person name="Sun Q."/>
            <person name="Kim S."/>
        </authorList>
    </citation>
    <scope>NUCLEOTIDE SEQUENCE</scope>
    <source>
        <strain evidence="8">KCTC 32501</strain>
    </source>
</reference>
<dbReference type="EMBL" id="BMZG01000004">
    <property type="protein sequence ID" value="GHA70185.1"/>
    <property type="molecule type" value="Genomic_DNA"/>
</dbReference>
<protein>
    <recommendedName>
        <fullName evidence="1">GTP pyrophosphokinase</fullName>
    </recommendedName>
    <alternativeName>
        <fullName evidence="3">(p)ppGpp synthase</fullName>
    </alternativeName>
    <alternativeName>
        <fullName evidence="2">ATP:GTP 3'-pyrophosphotransferase</fullName>
    </alternativeName>
    <alternativeName>
        <fullName evidence="4">ppGpp synthase I</fullName>
    </alternativeName>
</protein>
<evidence type="ECO:0000256" key="1">
    <source>
        <dbReference type="ARBA" id="ARBA00019852"/>
    </source>
</evidence>
<dbReference type="CDD" id="cd04876">
    <property type="entry name" value="ACT_RelA-SpoT"/>
    <property type="match status" value="1"/>
</dbReference>
<dbReference type="SUPFAM" id="SSF81271">
    <property type="entry name" value="TGS-like"/>
    <property type="match status" value="1"/>
</dbReference>
<dbReference type="InterPro" id="IPR045865">
    <property type="entry name" value="ACT-like_dom_sf"/>
</dbReference>
<feature type="domain" description="TGS" evidence="7">
    <location>
        <begin position="407"/>
        <end position="470"/>
    </location>
</feature>
<dbReference type="SUPFAM" id="SSF109604">
    <property type="entry name" value="HD-domain/PDEase-like"/>
    <property type="match status" value="1"/>
</dbReference>
<dbReference type="Pfam" id="PF13328">
    <property type="entry name" value="HD_4"/>
    <property type="match status" value="1"/>
</dbReference>
<feature type="domain" description="ACT" evidence="6">
    <location>
        <begin position="665"/>
        <end position="737"/>
    </location>
</feature>
<evidence type="ECO:0000256" key="5">
    <source>
        <dbReference type="RuleBase" id="RU003847"/>
    </source>
</evidence>
<dbReference type="Gene3D" id="3.10.20.30">
    <property type="match status" value="1"/>
</dbReference>
<dbReference type="FunFam" id="3.30.460.10:FF:000001">
    <property type="entry name" value="GTP pyrophosphokinase RelA"/>
    <property type="match status" value="1"/>
</dbReference>
<dbReference type="RefSeq" id="WP_189492151.1">
    <property type="nucleotide sequence ID" value="NZ_BMZG01000004.1"/>
</dbReference>
<organism evidence="8 9">
    <name type="scientific">Formosimonas limnophila</name>
    <dbReference type="NCBI Taxonomy" id="1384487"/>
    <lineage>
        <taxon>Bacteria</taxon>
        <taxon>Pseudomonadati</taxon>
        <taxon>Pseudomonadota</taxon>
        <taxon>Betaproteobacteria</taxon>
        <taxon>Burkholderiales</taxon>
        <taxon>Burkholderiaceae</taxon>
        <taxon>Formosimonas</taxon>
    </lineage>
</organism>
<evidence type="ECO:0000313" key="9">
    <source>
        <dbReference type="Proteomes" id="UP000614287"/>
    </source>
</evidence>
<dbReference type="InterPro" id="IPR004095">
    <property type="entry name" value="TGS"/>
</dbReference>
<name>A0A8J3FY46_9BURK</name>
<dbReference type="InterPro" id="IPR012675">
    <property type="entry name" value="Beta-grasp_dom_sf"/>
</dbReference>
<sequence>MTPTEPLTTQMNASEALRRVQNYAKSCYGDSLLSSGEPIFAHACGMSDILSRLDVGDEMHVSAYLFSYLALAKTTTERKQRHEQLAADWGDIQAARIQNLDALMNIGVKVQVVKSDADIDKKDKRAAAQDLSEQIERVRKMLLAMAHDIRVVILRLVSRLQTLRYFASNKIICPPEVAQETLLLYSPLANRLGVWQVKWELEDLAFRFAEPQVYRDISKWLDEKRTERESFISQSIDRLQTALKEQHIRADISGRPKHIYSIYNKMRGKNLEFADLYDIRAFRIIVADLKDCYSVLGVLHHLWQPIPKEFDDYIARPKSNGYQSLHTVVVGDDGRPIEVQIRTKDMHQFAEYGVAAHWRYKEGSFSKGGNAEQSEYDAQIAWVRQLISWQSDLTHALSAQDKALKLQDPHIYVLTPDARVMELPRESTPIDFAYHVHTNLGHLCRGAKVNGQMVPLNTKLQTGQTVAIVAAKQGGPSRDWLRDDFVKSNRAKSKIRSWFNAQATADYVAQGRTLFEKELQRLGKTAARHEDIAQALGFATANECYLAFGREEITAHHIETHFKETAPPDTRDPSSDDKQWVSAQTGKFLNKGGVLVVGLDDLMTQLAQCCKPAPPDDVSGFVTRGKGISIHRSSCDNFAHMKVQHPERVLPCTWATRAGSRYAVDVLIQAHESVDLLKDITDIIAREKILVSGLSKQRGTSGRCQLVFSLEVENTGQLEKSMQALRQLPDVRSVERI</sequence>
<dbReference type="SMART" id="SM00954">
    <property type="entry name" value="RelA_SpoT"/>
    <property type="match status" value="1"/>
</dbReference>
<dbReference type="Gene3D" id="3.30.70.260">
    <property type="match status" value="1"/>
</dbReference>
<dbReference type="SUPFAM" id="SSF81301">
    <property type="entry name" value="Nucleotidyltransferase"/>
    <property type="match status" value="1"/>
</dbReference>
<dbReference type="InterPro" id="IPR033655">
    <property type="entry name" value="TGS_RelA/SpoT"/>
</dbReference>
<dbReference type="GO" id="GO:0015969">
    <property type="term" value="P:guanosine tetraphosphate metabolic process"/>
    <property type="evidence" value="ECO:0007669"/>
    <property type="project" value="InterPro"/>
</dbReference>
<dbReference type="PROSITE" id="PS51671">
    <property type="entry name" value="ACT"/>
    <property type="match status" value="1"/>
</dbReference>
<evidence type="ECO:0000256" key="4">
    <source>
        <dbReference type="ARBA" id="ARBA00033308"/>
    </source>
</evidence>
<evidence type="ECO:0000256" key="3">
    <source>
        <dbReference type="ARBA" id="ARBA00032407"/>
    </source>
</evidence>
<dbReference type="CDD" id="cd01668">
    <property type="entry name" value="TGS_RSH"/>
    <property type="match status" value="1"/>
</dbReference>
<dbReference type="GO" id="GO:0042594">
    <property type="term" value="P:response to starvation"/>
    <property type="evidence" value="ECO:0007669"/>
    <property type="project" value="TreeGrafter"/>
</dbReference>
<evidence type="ECO:0000313" key="8">
    <source>
        <dbReference type="EMBL" id="GHA70185.1"/>
    </source>
</evidence>
<evidence type="ECO:0000256" key="2">
    <source>
        <dbReference type="ARBA" id="ARBA00029754"/>
    </source>
</evidence>
<dbReference type="GO" id="GO:0008893">
    <property type="term" value="F:guanosine-3',5'-bis(diphosphate) 3'-diphosphatase activity"/>
    <property type="evidence" value="ECO:0007669"/>
    <property type="project" value="TreeGrafter"/>
</dbReference>
<dbReference type="Pfam" id="PF04607">
    <property type="entry name" value="RelA_SpoT"/>
    <property type="match status" value="1"/>
</dbReference>
<dbReference type="CDD" id="cd05399">
    <property type="entry name" value="NT_Rel-Spo_like"/>
    <property type="match status" value="1"/>
</dbReference>
<evidence type="ECO:0000259" key="7">
    <source>
        <dbReference type="PROSITE" id="PS51880"/>
    </source>
</evidence>
<dbReference type="InterPro" id="IPR004811">
    <property type="entry name" value="RelA/Spo_fam"/>
</dbReference>
<dbReference type="GO" id="GO:0015949">
    <property type="term" value="P:nucleobase-containing small molecule interconversion"/>
    <property type="evidence" value="ECO:0007669"/>
    <property type="project" value="UniProtKB-ARBA"/>
</dbReference>
<dbReference type="GO" id="GO:0008728">
    <property type="term" value="F:GTP diphosphokinase activity"/>
    <property type="evidence" value="ECO:0007669"/>
    <property type="project" value="TreeGrafter"/>
</dbReference>
<dbReference type="PANTHER" id="PTHR21262:SF31">
    <property type="entry name" value="GTP PYROPHOSPHOKINASE"/>
    <property type="match status" value="1"/>
</dbReference>
<dbReference type="PANTHER" id="PTHR21262">
    <property type="entry name" value="GUANOSINE-3',5'-BIS DIPHOSPHATE 3'-PYROPHOSPHOHYDROLASE"/>
    <property type="match status" value="1"/>
</dbReference>
<dbReference type="InterPro" id="IPR007685">
    <property type="entry name" value="RelA_SpoT"/>
</dbReference>